<dbReference type="CTD" id="100128569"/>
<dbReference type="PANTHER" id="PTHR31254">
    <property type="entry name" value="HYPOTHETICAL PROTEIN LOC690617"/>
    <property type="match status" value="1"/>
</dbReference>
<dbReference type="PANTHER" id="PTHR31254:SF1">
    <property type="entry name" value="TEKTIN BUNDLE-INTERACTING PROTEIN 1"/>
    <property type="match status" value="1"/>
</dbReference>
<dbReference type="RefSeq" id="XP_030074922.1">
    <property type="nucleotide sequence ID" value="XM_030219062.1"/>
</dbReference>
<reference evidence="2" key="2">
    <citation type="submission" date="2025-08" db="UniProtKB">
        <authorList>
            <consortium name="RefSeq"/>
        </authorList>
    </citation>
    <scope>IDENTIFICATION</scope>
</reference>
<evidence type="ECO:0000313" key="1">
    <source>
        <dbReference type="Proteomes" id="UP000515156"/>
    </source>
</evidence>
<dbReference type="FunCoup" id="A0A6P7Z6F0">
    <property type="interactions" value="20"/>
</dbReference>
<name>A0A6P7Z6F0_9AMPH</name>
<dbReference type="AlphaFoldDB" id="A0A6P7Z6F0"/>
<reference evidence="1" key="1">
    <citation type="submission" date="2024-06" db="UniProtKB">
        <authorList>
            <consortium name="RefSeq"/>
        </authorList>
    </citation>
    <scope>NUCLEOTIDE SEQUENCE [LARGE SCALE GENOMIC DNA]</scope>
</reference>
<dbReference type="GeneID" id="115480403"/>
<protein>
    <submittedName>
        <fullName evidence="2">Uncharacterized protein C19orf71 homolog isoform X1</fullName>
    </submittedName>
</protein>
<proteinExistence type="predicted"/>
<accession>A0A6P7Z6F0</accession>
<dbReference type="OrthoDB" id="9895442at2759"/>
<dbReference type="InterPro" id="IPR029203">
    <property type="entry name" value="TKTI1"/>
</dbReference>
<evidence type="ECO:0000313" key="2">
    <source>
        <dbReference type="RefSeq" id="XP_030074922.1"/>
    </source>
</evidence>
<dbReference type="Pfam" id="PF15041">
    <property type="entry name" value="TKTI1"/>
    <property type="match status" value="1"/>
</dbReference>
<organism evidence="1 2">
    <name type="scientific">Microcaecilia unicolor</name>
    <dbReference type="NCBI Taxonomy" id="1415580"/>
    <lineage>
        <taxon>Eukaryota</taxon>
        <taxon>Metazoa</taxon>
        <taxon>Chordata</taxon>
        <taxon>Craniata</taxon>
        <taxon>Vertebrata</taxon>
        <taxon>Euteleostomi</taxon>
        <taxon>Amphibia</taxon>
        <taxon>Gymnophiona</taxon>
        <taxon>Siphonopidae</taxon>
        <taxon>Microcaecilia</taxon>
    </lineage>
</organism>
<dbReference type="KEGG" id="muo:115480403"/>
<keyword evidence="1" id="KW-1185">Reference proteome</keyword>
<gene>
    <name evidence="2" type="primary">C11H19orf71</name>
</gene>
<dbReference type="Proteomes" id="UP000515156">
    <property type="component" value="Chromosome 11"/>
</dbReference>
<dbReference type="InParanoid" id="A0A6P7Z6F0"/>
<sequence length="142" mass="16993">MSCYEDRGYIPRRTLEVDFPAPLSSYELLSVPGPSNVPLVKQAVRWKTAPMGWDAESQVWYTGLTNGNNRQIYNRWYQWHRKRELKSLPHAYAQRLREAAWYDPTLPAQYLHYRTRWGAFEWNDKPIPGKEYVVNRNRFKTK</sequence>